<dbReference type="InterPro" id="IPR048913">
    <property type="entry name" value="BetaGal_gal-bd"/>
</dbReference>
<evidence type="ECO:0000256" key="2">
    <source>
        <dbReference type="ARBA" id="ARBA00022801"/>
    </source>
</evidence>
<dbReference type="Proteomes" id="UP001589747">
    <property type="component" value="Unassembled WGS sequence"/>
</dbReference>
<proteinExistence type="inferred from homology"/>
<dbReference type="RefSeq" id="WP_377493872.1">
    <property type="nucleotide sequence ID" value="NZ_JBHMDO010000021.1"/>
</dbReference>
<evidence type="ECO:0000256" key="3">
    <source>
        <dbReference type="ARBA" id="ARBA00023295"/>
    </source>
</evidence>
<keyword evidence="3" id="KW-0326">Glycosidase</keyword>
<dbReference type="Gene3D" id="3.20.20.80">
    <property type="entry name" value="Glycosidases"/>
    <property type="match status" value="1"/>
</dbReference>
<dbReference type="SUPFAM" id="SSF51445">
    <property type="entry name" value="(Trans)glycosidases"/>
    <property type="match status" value="1"/>
</dbReference>
<evidence type="ECO:0000259" key="4">
    <source>
        <dbReference type="Pfam" id="PF01301"/>
    </source>
</evidence>
<dbReference type="SUPFAM" id="SSF49785">
    <property type="entry name" value="Galactose-binding domain-like"/>
    <property type="match status" value="1"/>
</dbReference>
<dbReference type="EMBL" id="JBHMDO010000021">
    <property type="protein sequence ID" value="MFB9326501.1"/>
    <property type="molecule type" value="Genomic_DNA"/>
</dbReference>
<dbReference type="InterPro" id="IPR026283">
    <property type="entry name" value="B-gal_1-like"/>
</dbReference>
<protein>
    <submittedName>
        <fullName evidence="7">Beta-galactosidase family protein</fullName>
    </submittedName>
</protein>
<dbReference type="InterPro" id="IPR048912">
    <property type="entry name" value="BetaGal1-like_ABD1"/>
</dbReference>
<dbReference type="Gene3D" id="2.60.120.260">
    <property type="entry name" value="Galactose-binding domain-like"/>
    <property type="match status" value="2"/>
</dbReference>
<feature type="domain" description="Beta-galactosidase galactose-binding" evidence="6">
    <location>
        <begin position="501"/>
        <end position="560"/>
    </location>
</feature>
<comment type="caution">
    <text evidence="7">The sequence shown here is derived from an EMBL/GenBank/DDBJ whole genome shotgun (WGS) entry which is preliminary data.</text>
</comment>
<evidence type="ECO:0000256" key="1">
    <source>
        <dbReference type="ARBA" id="ARBA00009809"/>
    </source>
</evidence>
<organism evidence="7 8">
    <name type="scientific">Paenibacillus aurantiacus</name>
    <dbReference type="NCBI Taxonomy" id="1936118"/>
    <lineage>
        <taxon>Bacteria</taxon>
        <taxon>Bacillati</taxon>
        <taxon>Bacillota</taxon>
        <taxon>Bacilli</taxon>
        <taxon>Bacillales</taxon>
        <taxon>Paenibacillaceae</taxon>
        <taxon>Paenibacillus</taxon>
    </lineage>
</organism>
<dbReference type="InterPro" id="IPR019801">
    <property type="entry name" value="Glyco_hydro_35_CS"/>
</dbReference>
<comment type="similarity">
    <text evidence="1">Belongs to the glycosyl hydrolase 35 family.</text>
</comment>
<dbReference type="Pfam" id="PF21467">
    <property type="entry name" value="BetaGal_gal-bd"/>
    <property type="match status" value="1"/>
</dbReference>
<keyword evidence="2" id="KW-0378">Hydrolase</keyword>
<dbReference type="InterPro" id="IPR008979">
    <property type="entry name" value="Galactose-bd-like_sf"/>
</dbReference>
<dbReference type="Pfam" id="PF01301">
    <property type="entry name" value="Glyco_hydro_35"/>
    <property type="match status" value="1"/>
</dbReference>
<accession>A0ABV5KPH0</accession>
<evidence type="ECO:0000313" key="7">
    <source>
        <dbReference type="EMBL" id="MFB9326501.1"/>
    </source>
</evidence>
<gene>
    <name evidence="7" type="ORF">ACFFSY_11310</name>
</gene>
<dbReference type="PANTHER" id="PTHR23421">
    <property type="entry name" value="BETA-GALACTOSIDASE RELATED"/>
    <property type="match status" value="1"/>
</dbReference>
<evidence type="ECO:0000259" key="6">
    <source>
        <dbReference type="Pfam" id="PF21467"/>
    </source>
</evidence>
<dbReference type="Pfam" id="PF21317">
    <property type="entry name" value="BetaGal_ABD_1"/>
    <property type="match status" value="1"/>
</dbReference>
<evidence type="ECO:0000259" key="5">
    <source>
        <dbReference type="Pfam" id="PF21317"/>
    </source>
</evidence>
<sequence length="584" mass="65563">MGHFGVEGQSFVLNGEPIRILSGAVHYFRIVPEYWEDRLLKLKACGFNTVETYVPWNLHEPKKGQFRFEGIADLPAFIRLAGELGLHVIVRPSPYICAEWEFGGLPAWLLADPGMKLRCMHEPYLKHVDDYYDQLLPLIVPLQITNGGPIIAVQIENEYGSYGNDKNYLNHLRDGLVARGLDVLLFTSDGPDHHMLQGGMVEGVLETANFGSQACRSFEMLRRYQPDGPLMCMEYWNGWFDHWGEPHHTRDADDAAAHFRDMMALGASVNFYMFHGGTNFGFMSGANCPSRDEYQPTITSYDYDSPLSETGEPTAKFYAVREVIAQFETLPELELPEPIPTMAYGTIAATESAGLFDQLARLATPIRTAAPETMEALGQNDGFIVYETFVSGPRDEQELVIQDCHDRALVFADDRLLGVIERADKSKTIQYAVPEGGARLRIVVENMGRINYGPYMLDRKGITEGVRIGNAFLFGWTTYCLPLDNLETLDFASAEPSYPQPTFHRAVLNVEGAPCDTFLETSGWTKGVVYCNGFNLGRYWEAGPQQTLYIPAPLLREGENEFIVFELHGAKKTELNFVDRPNLG</sequence>
<name>A0ABV5KPH0_9BACL</name>
<dbReference type="InterPro" id="IPR031330">
    <property type="entry name" value="Gly_Hdrlase_35_cat"/>
</dbReference>
<evidence type="ECO:0000313" key="8">
    <source>
        <dbReference type="Proteomes" id="UP001589747"/>
    </source>
</evidence>
<dbReference type="InterPro" id="IPR017853">
    <property type="entry name" value="GH"/>
</dbReference>
<dbReference type="PROSITE" id="PS01182">
    <property type="entry name" value="GLYCOSYL_HYDROL_F35"/>
    <property type="match status" value="1"/>
</dbReference>
<feature type="domain" description="Glycoside hydrolase 35 catalytic" evidence="4">
    <location>
        <begin position="10"/>
        <end position="326"/>
    </location>
</feature>
<dbReference type="PIRSF" id="PIRSF006336">
    <property type="entry name" value="B-gal"/>
    <property type="match status" value="1"/>
</dbReference>
<feature type="domain" description="Beta-galactosidase 1-like first all-beta" evidence="5">
    <location>
        <begin position="371"/>
        <end position="481"/>
    </location>
</feature>
<reference evidence="7 8" key="1">
    <citation type="submission" date="2024-09" db="EMBL/GenBank/DDBJ databases">
        <authorList>
            <person name="Sun Q."/>
            <person name="Mori K."/>
        </authorList>
    </citation>
    <scope>NUCLEOTIDE SEQUENCE [LARGE SCALE GENOMIC DNA]</scope>
    <source>
        <strain evidence="7 8">TISTR 2452</strain>
    </source>
</reference>
<dbReference type="InterPro" id="IPR001944">
    <property type="entry name" value="Glycoside_Hdrlase_35"/>
</dbReference>
<keyword evidence="8" id="KW-1185">Reference proteome</keyword>
<dbReference type="PRINTS" id="PR00742">
    <property type="entry name" value="GLHYDRLASE35"/>
</dbReference>